<dbReference type="InterPro" id="IPR021440">
    <property type="entry name" value="DUF3089"/>
</dbReference>
<dbReference type="EMBL" id="CAFAAB010000017">
    <property type="protein sequence ID" value="CAB4777078.1"/>
    <property type="molecule type" value="Genomic_DNA"/>
</dbReference>
<organism evidence="2">
    <name type="scientific">freshwater metagenome</name>
    <dbReference type="NCBI Taxonomy" id="449393"/>
    <lineage>
        <taxon>unclassified sequences</taxon>
        <taxon>metagenomes</taxon>
        <taxon>ecological metagenomes</taxon>
    </lineage>
</organism>
<dbReference type="Pfam" id="PF11288">
    <property type="entry name" value="DUF3089"/>
    <property type="match status" value="1"/>
</dbReference>
<evidence type="ECO:0000256" key="1">
    <source>
        <dbReference type="SAM" id="MobiDB-lite"/>
    </source>
</evidence>
<proteinExistence type="predicted"/>
<accession>A0A6J6W246</accession>
<gene>
    <name evidence="2" type="ORF">UFOPK2958_00266</name>
</gene>
<evidence type="ECO:0000313" key="2">
    <source>
        <dbReference type="EMBL" id="CAB4777078.1"/>
    </source>
</evidence>
<dbReference type="SUPFAM" id="SSF53474">
    <property type="entry name" value="alpha/beta-Hydrolases"/>
    <property type="match status" value="1"/>
</dbReference>
<dbReference type="InterPro" id="IPR029058">
    <property type="entry name" value="AB_hydrolase_fold"/>
</dbReference>
<protein>
    <submittedName>
        <fullName evidence="2">Unannotated protein</fullName>
    </submittedName>
</protein>
<feature type="region of interest" description="Disordered" evidence="1">
    <location>
        <begin position="322"/>
        <end position="343"/>
    </location>
</feature>
<reference evidence="2" key="1">
    <citation type="submission" date="2020-05" db="EMBL/GenBank/DDBJ databases">
        <authorList>
            <person name="Chiriac C."/>
            <person name="Salcher M."/>
            <person name="Ghai R."/>
            <person name="Kavagutti S V."/>
        </authorList>
    </citation>
    <scope>NUCLEOTIDE SEQUENCE</scope>
</reference>
<dbReference type="AlphaFoldDB" id="A0A6J6W246"/>
<sequence length="378" mass="40510">MKKMLFALTMTVSTLTPFTSAHAATPPVKWICPPTGTTTCVGPTVTKLVPLSGATISTTYQSQVNPVADCFFLYPTASPATSWNAPNRATAWLRQTVRSMALPFTRTCRLVAPVYQQVTLAHLSMTTATALDRAASEVAYQSVRRAWREYLKVTPSSRPVILIGFSQGAAMLAQLLRREIAPHTPQLRRVILSELVGGGLTVTSPRSVNDGLAGIPLCAHIGAIHCVIAFDAFTAAPPVPALTGTPGAPWSYLFGWTPAQGSTMVCVNPVYGGRLGNPLTPYLGPDVPSAYNYVAGTTYTTYTNRFRAACETKRGIEWLDIRQIDPPKSGGRPNPVPSLPWGSDDSAAGLHRESWGLTLGNLVLSARAAVSAWTIRSK</sequence>
<name>A0A6J6W246_9ZZZZ</name>